<evidence type="ECO:0000256" key="1">
    <source>
        <dbReference type="ARBA" id="ARBA00022679"/>
    </source>
</evidence>
<evidence type="ECO:0000313" key="2">
    <source>
        <dbReference type="EMBL" id="OLO52086.1"/>
    </source>
</evidence>
<keyword evidence="1" id="KW-0808">Transferase</keyword>
<feature type="non-terminal residue" evidence="2">
    <location>
        <position position="176"/>
    </location>
</feature>
<dbReference type="PANTHER" id="PTHR10982">
    <property type="entry name" value="MALONYL COA-ACYL CARRIER PROTEIN TRANSACYLASE"/>
    <property type="match status" value="1"/>
</dbReference>
<dbReference type="Proteomes" id="UP000186855">
    <property type="component" value="Unassembled WGS sequence"/>
</dbReference>
<sequence>DGASNYRMGALRPNQAGIKADEVEAYVQSISQATGEFLQIVNHNLAGVQYAVAGTIKGLDALAADARAKAKARGGKNPFMLVPGIDVPFHSEVLRPGVPEFRTRLLELVPEDLDIERLAGHYVPNLVARPFALTQDFARSILQVVPSKPVEEILADWDSWVKRPTELARVLLVELL</sequence>
<evidence type="ECO:0008006" key="4">
    <source>
        <dbReference type="Google" id="ProtNLM"/>
    </source>
</evidence>
<accession>A0A1Q8VVA0</accession>
<evidence type="ECO:0000313" key="3">
    <source>
        <dbReference type="Proteomes" id="UP000186855"/>
    </source>
</evidence>
<organism evidence="2 3">
    <name type="scientific">Actinomyces oris</name>
    <dbReference type="NCBI Taxonomy" id="544580"/>
    <lineage>
        <taxon>Bacteria</taxon>
        <taxon>Bacillati</taxon>
        <taxon>Actinomycetota</taxon>
        <taxon>Actinomycetes</taxon>
        <taxon>Actinomycetales</taxon>
        <taxon>Actinomycetaceae</taxon>
        <taxon>Actinomyces</taxon>
    </lineage>
</organism>
<proteinExistence type="predicted"/>
<dbReference type="PANTHER" id="PTHR10982:SF21">
    <property type="entry name" value="FATTY ACID SYNTHASE SUBUNIT BETA"/>
    <property type="match status" value="1"/>
</dbReference>
<dbReference type="Gene3D" id="6.10.140.1400">
    <property type="match status" value="1"/>
</dbReference>
<dbReference type="AlphaFoldDB" id="A0A1Q8VVA0"/>
<dbReference type="GO" id="GO:0016740">
    <property type="term" value="F:transferase activity"/>
    <property type="evidence" value="ECO:0007669"/>
    <property type="project" value="UniProtKB-KW"/>
</dbReference>
<comment type="caution">
    <text evidence="2">The sequence shown here is derived from an EMBL/GenBank/DDBJ whole genome shotgun (WGS) entry which is preliminary data.</text>
</comment>
<gene>
    <name evidence="2" type="ORF">BKH30_07350</name>
</gene>
<reference evidence="2 3" key="1">
    <citation type="submission" date="2016-12" db="EMBL/GenBank/DDBJ databases">
        <title>Genomic comparison of strains in the 'Actinomyces naeslundii' group.</title>
        <authorList>
            <person name="Mughal S.R."/>
            <person name="Do T."/>
            <person name="Gilbert S.C."/>
            <person name="Witherden E.A."/>
            <person name="Didelot X."/>
            <person name="Beighton D."/>
        </authorList>
    </citation>
    <scope>NUCLEOTIDE SEQUENCE [LARGE SCALE GENOMIC DNA]</scope>
    <source>
        <strain evidence="2 3">S24V</strain>
    </source>
</reference>
<dbReference type="EMBL" id="MSKI01000076">
    <property type="protein sequence ID" value="OLO52086.1"/>
    <property type="molecule type" value="Genomic_DNA"/>
</dbReference>
<dbReference type="InterPro" id="IPR050830">
    <property type="entry name" value="Fungal_FAS"/>
</dbReference>
<protein>
    <recommendedName>
        <fullName evidence="4">Malonyl-CoA:ACP transacylase (MAT) domain-containing protein</fullName>
    </recommendedName>
</protein>
<dbReference type="Gene3D" id="3.30.70.2430">
    <property type="match status" value="1"/>
</dbReference>
<feature type="non-terminal residue" evidence="2">
    <location>
        <position position="1"/>
    </location>
</feature>
<name>A0A1Q8VVA0_9ACTO</name>